<dbReference type="Gene3D" id="2.40.320.10">
    <property type="entry name" value="Hypothetical Protein Pfu-838710-001"/>
    <property type="match status" value="1"/>
</dbReference>
<sequence length="211" mass="23564">MMGGTQPDFEFERRFFVSHPPQDLLKGSDPNVIVQTYFLAEDGYALRVRLQATAFQGDLPLSSEGKSVIETLEDSFDLCMLTVKGPMVGGTRYEAERELDIGIGIEMCLRGGKTLVKKRYGVWLDEDGWVIDLFCTPNAPLVIAECERTGPVTDLAIPSFCTIEVTDDARFSNDSLVHNPYSTWVESFQSELRNRNHDYMGGFGDNSLSSL</sequence>
<feature type="domain" description="CYTH" evidence="1">
    <location>
        <begin position="8"/>
        <end position="178"/>
    </location>
</feature>
<dbReference type="InterPro" id="IPR033469">
    <property type="entry name" value="CYTH-like_dom_sf"/>
</dbReference>
<keyword evidence="3" id="KW-1185">Reference proteome</keyword>
<dbReference type="SMART" id="SM01118">
    <property type="entry name" value="CYTH"/>
    <property type="match status" value="1"/>
</dbReference>
<dbReference type="SUPFAM" id="SSF55154">
    <property type="entry name" value="CYTH-like phosphatases"/>
    <property type="match status" value="1"/>
</dbReference>
<dbReference type="PANTHER" id="PTHR40114:SF1">
    <property type="entry name" value="SLR0698 PROTEIN"/>
    <property type="match status" value="1"/>
</dbReference>
<gene>
    <name evidence="2" type="ORF">FYJ24_08055</name>
</gene>
<proteinExistence type="predicted"/>
<reference evidence="2 3" key="1">
    <citation type="submission" date="2019-08" db="EMBL/GenBank/DDBJ databases">
        <title>In-depth cultivation of the pig gut microbiome towards novel bacterial diversity and tailored functional studies.</title>
        <authorList>
            <person name="Wylensek D."/>
            <person name="Hitch T.C.A."/>
            <person name="Clavel T."/>
        </authorList>
    </citation>
    <scope>NUCLEOTIDE SEQUENCE [LARGE SCALE GENOMIC DNA]</scope>
    <source>
        <strain evidence="2 3">WB03_NA08</strain>
    </source>
</reference>
<evidence type="ECO:0000259" key="1">
    <source>
        <dbReference type="SMART" id="SM01118"/>
    </source>
</evidence>
<organism evidence="2 3">
    <name type="scientific">Scrofimicrobium canadense</name>
    <dbReference type="NCBI Taxonomy" id="2652290"/>
    <lineage>
        <taxon>Bacteria</taxon>
        <taxon>Bacillati</taxon>
        <taxon>Actinomycetota</taxon>
        <taxon>Actinomycetes</taxon>
        <taxon>Actinomycetales</taxon>
        <taxon>Actinomycetaceae</taxon>
        <taxon>Scrofimicrobium</taxon>
    </lineage>
</organism>
<dbReference type="InterPro" id="IPR012042">
    <property type="entry name" value="NeuTTM/CthTTM-like"/>
</dbReference>
<dbReference type="Proteomes" id="UP000470875">
    <property type="component" value="Unassembled WGS sequence"/>
</dbReference>
<accession>A0A6N7W619</accession>
<dbReference type="InterPro" id="IPR023577">
    <property type="entry name" value="CYTH_domain"/>
</dbReference>
<dbReference type="AlphaFoldDB" id="A0A6N7W619"/>
<comment type="caution">
    <text evidence="2">The sequence shown here is derived from an EMBL/GenBank/DDBJ whole genome shotgun (WGS) entry which is preliminary data.</text>
</comment>
<evidence type="ECO:0000313" key="2">
    <source>
        <dbReference type="EMBL" id="MSS84715.1"/>
    </source>
</evidence>
<name>A0A6N7W619_9ACTO</name>
<dbReference type="EMBL" id="VULO01000009">
    <property type="protein sequence ID" value="MSS84715.1"/>
    <property type="molecule type" value="Genomic_DNA"/>
</dbReference>
<dbReference type="PANTHER" id="PTHR40114">
    <property type="entry name" value="SLR0698 PROTEIN"/>
    <property type="match status" value="1"/>
</dbReference>
<protein>
    <recommendedName>
        <fullName evidence="1">CYTH domain-containing protein</fullName>
    </recommendedName>
</protein>
<evidence type="ECO:0000313" key="3">
    <source>
        <dbReference type="Proteomes" id="UP000470875"/>
    </source>
</evidence>